<dbReference type="PANTHER" id="PTHR42951:SF4">
    <property type="entry name" value="ACYL-COENZYME A THIOESTERASE MBLAC2"/>
    <property type="match status" value="1"/>
</dbReference>
<dbReference type="Gene3D" id="3.60.15.10">
    <property type="entry name" value="Ribonuclease Z/Hydroxyacylglutathione hydrolase-like"/>
    <property type="match status" value="1"/>
</dbReference>
<dbReference type="InterPro" id="IPR036866">
    <property type="entry name" value="RibonucZ/Hydroxyglut_hydro"/>
</dbReference>
<comment type="caution">
    <text evidence="2">The sequence shown here is derived from an EMBL/GenBank/DDBJ whole genome shotgun (WGS) entry which is preliminary data.</text>
</comment>
<keyword evidence="3" id="KW-1185">Reference proteome</keyword>
<evidence type="ECO:0000313" key="3">
    <source>
        <dbReference type="Proteomes" id="UP000494206"/>
    </source>
</evidence>
<evidence type="ECO:0000313" key="2">
    <source>
        <dbReference type="EMBL" id="CAB3400033.1"/>
    </source>
</evidence>
<dbReference type="Pfam" id="PF00753">
    <property type="entry name" value="Lactamase_B"/>
    <property type="match status" value="1"/>
</dbReference>
<dbReference type="SUPFAM" id="SSF56281">
    <property type="entry name" value="Metallo-hydrolase/oxidoreductase"/>
    <property type="match status" value="1"/>
</dbReference>
<dbReference type="PANTHER" id="PTHR42951">
    <property type="entry name" value="METALLO-BETA-LACTAMASE DOMAIN-CONTAINING"/>
    <property type="match status" value="1"/>
</dbReference>
<protein>
    <recommendedName>
        <fullName evidence="1">Metallo-beta-lactamase domain-containing protein</fullName>
    </recommendedName>
</protein>
<dbReference type="InterPro" id="IPR050855">
    <property type="entry name" value="NDM-1-like"/>
</dbReference>
<organism evidence="2 3">
    <name type="scientific">Caenorhabditis bovis</name>
    <dbReference type="NCBI Taxonomy" id="2654633"/>
    <lineage>
        <taxon>Eukaryota</taxon>
        <taxon>Metazoa</taxon>
        <taxon>Ecdysozoa</taxon>
        <taxon>Nematoda</taxon>
        <taxon>Chromadorea</taxon>
        <taxon>Rhabditida</taxon>
        <taxon>Rhabditina</taxon>
        <taxon>Rhabditomorpha</taxon>
        <taxon>Rhabditoidea</taxon>
        <taxon>Rhabditidae</taxon>
        <taxon>Peloderinae</taxon>
        <taxon>Caenorhabditis</taxon>
    </lineage>
</organism>
<reference evidence="2 3" key="1">
    <citation type="submission" date="2020-04" db="EMBL/GenBank/DDBJ databases">
        <authorList>
            <person name="Laetsch R D."/>
            <person name="Stevens L."/>
            <person name="Kumar S."/>
            <person name="Blaxter L. M."/>
        </authorList>
    </citation>
    <scope>NUCLEOTIDE SEQUENCE [LARGE SCALE GENOMIC DNA]</scope>
</reference>
<dbReference type="AlphaFoldDB" id="A0A8S1E892"/>
<accession>A0A8S1E892</accession>
<dbReference type="EMBL" id="CADEPM010000002">
    <property type="protein sequence ID" value="CAB3400033.1"/>
    <property type="molecule type" value="Genomic_DNA"/>
</dbReference>
<name>A0A8S1E892_9PELO</name>
<sequence>MNFTYDKISSNVYYIREEDTRNCNPLMYLIIGDENKALLIDTGCGCGNIYFFLRSLPFLQNVKLIVVNTHNHPEQVGGNWRFSTTRSNGLAHQVEDLCASRKNKYYTRLLDSNWHWEVQTYKVTRWLNDGDKILLGNEGSLINVIQVMWTPGHTPDSIVLWYPYANRLFIGDLFYQFEDLMFTYKHIDMREYEASVRKILKFVQGQTVEVRYSAAKKEFDNAILPALKIYHRFLLSVIAGTQAGVPLRIDEAEGVRFESRDKSIKLVIGRSLFLKLNSAREKALQVH</sequence>
<feature type="domain" description="Metallo-beta-lactamase" evidence="1">
    <location>
        <begin position="24"/>
        <end position="216"/>
    </location>
</feature>
<dbReference type="Proteomes" id="UP000494206">
    <property type="component" value="Unassembled WGS sequence"/>
</dbReference>
<evidence type="ECO:0000259" key="1">
    <source>
        <dbReference type="SMART" id="SM00849"/>
    </source>
</evidence>
<proteinExistence type="predicted"/>
<gene>
    <name evidence="2" type="ORF">CBOVIS_LOCUS3056</name>
</gene>
<dbReference type="OrthoDB" id="17458at2759"/>
<dbReference type="InterPro" id="IPR001279">
    <property type="entry name" value="Metallo-B-lactamas"/>
</dbReference>
<dbReference type="SMART" id="SM00849">
    <property type="entry name" value="Lactamase_B"/>
    <property type="match status" value="1"/>
</dbReference>